<evidence type="ECO:0000313" key="2">
    <source>
        <dbReference type="EMBL" id="MBD8065687.1"/>
    </source>
</evidence>
<comment type="caution">
    <text evidence="2">The sequence shown here is derived from an EMBL/GenBank/DDBJ whole genome shotgun (WGS) entry which is preliminary data.</text>
</comment>
<keyword evidence="1" id="KW-0732">Signal</keyword>
<keyword evidence="3" id="KW-1185">Reference proteome</keyword>
<accession>A0A927ITA8</accession>
<dbReference type="EMBL" id="JACYFU010000002">
    <property type="protein sequence ID" value="MBD8065687.1"/>
    <property type="molecule type" value="Genomic_DNA"/>
</dbReference>
<dbReference type="RefSeq" id="WP_191774787.1">
    <property type="nucleotide sequence ID" value="NZ_JACYFU010000002.1"/>
</dbReference>
<dbReference type="AlphaFoldDB" id="A0A927ITA8"/>
<proteinExistence type="predicted"/>
<dbReference type="Proteomes" id="UP000654108">
    <property type="component" value="Unassembled WGS sequence"/>
</dbReference>
<feature type="signal peptide" evidence="1">
    <location>
        <begin position="1"/>
        <end position="21"/>
    </location>
</feature>
<evidence type="ECO:0000313" key="3">
    <source>
        <dbReference type="Proteomes" id="UP000654108"/>
    </source>
</evidence>
<name>A0A927ITA8_9HYPH</name>
<feature type="chain" id="PRO_5037227086" evidence="1">
    <location>
        <begin position="22"/>
        <end position="87"/>
    </location>
</feature>
<organism evidence="2 3">
    <name type="scientific">Devosia oryzisoli</name>
    <dbReference type="NCBI Taxonomy" id="2774138"/>
    <lineage>
        <taxon>Bacteria</taxon>
        <taxon>Pseudomonadati</taxon>
        <taxon>Pseudomonadota</taxon>
        <taxon>Alphaproteobacteria</taxon>
        <taxon>Hyphomicrobiales</taxon>
        <taxon>Devosiaceae</taxon>
        <taxon>Devosia</taxon>
    </lineage>
</organism>
<sequence>MIKAATVAVVAALLATSAAVADPGTNKGGGKHYELVDGTSFTNAGAMLQHLRDRDNGYASGNPKDIVEAYPEEFENVGDLIHQKRVD</sequence>
<gene>
    <name evidence="2" type="ORF">IC608_09390</name>
</gene>
<evidence type="ECO:0000256" key="1">
    <source>
        <dbReference type="SAM" id="SignalP"/>
    </source>
</evidence>
<reference evidence="2" key="1">
    <citation type="submission" date="2020-09" db="EMBL/GenBank/DDBJ databases">
        <title>Genome seq and assembly of Devosia sp.</title>
        <authorList>
            <person name="Chhetri G."/>
        </authorList>
    </citation>
    <scope>NUCLEOTIDE SEQUENCE</scope>
    <source>
        <strain evidence="2">PTR5</strain>
    </source>
</reference>
<protein>
    <submittedName>
        <fullName evidence="2">Uncharacterized protein</fullName>
    </submittedName>
</protein>